<reference evidence="1" key="1">
    <citation type="submission" date="2015-01" db="EMBL/GenBank/DDBJ databases">
        <authorList>
            <person name="Durling Mikael"/>
        </authorList>
    </citation>
    <scope>NUCLEOTIDE SEQUENCE</scope>
</reference>
<gene>
    <name evidence="1" type="ORF">BN869_000007438_1</name>
</gene>
<evidence type="ECO:0000313" key="1">
    <source>
        <dbReference type="EMBL" id="CEO51380.1"/>
    </source>
</evidence>
<proteinExistence type="predicted"/>
<dbReference type="AlphaFoldDB" id="A0A0B7K8X4"/>
<accession>A0A0B7K8X4</accession>
<organism evidence="1">
    <name type="scientific">Bionectria ochroleuca</name>
    <name type="common">Gliocladium roseum</name>
    <dbReference type="NCBI Taxonomy" id="29856"/>
    <lineage>
        <taxon>Eukaryota</taxon>
        <taxon>Fungi</taxon>
        <taxon>Dikarya</taxon>
        <taxon>Ascomycota</taxon>
        <taxon>Pezizomycotina</taxon>
        <taxon>Sordariomycetes</taxon>
        <taxon>Hypocreomycetidae</taxon>
        <taxon>Hypocreales</taxon>
        <taxon>Bionectriaceae</taxon>
        <taxon>Clonostachys</taxon>
    </lineage>
</organism>
<sequence>MSNPPEQRSTPNKYAPKLAQRQQIILQWSQDFGIQLPGLIMKMDTALLWGRRNYVSAWRALHVLDVFL</sequence>
<name>A0A0B7K8X4_BIOOC</name>
<protein>
    <submittedName>
        <fullName evidence="1">Uncharacterized protein</fullName>
    </submittedName>
</protein>
<dbReference type="EMBL" id="CDPU01000023">
    <property type="protein sequence ID" value="CEO51380.1"/>
    <property type="molecule type" value="Genomic_DNA"/>
</dbReference>